<sequence>MDLKRSAYLWINVRTFIAEHTLVPPNMPGGESRQSEVGNNVESEAVEKYIRSSWHLYGVGVSPPRLVGLCYDEVSAKKQKKVNFQSKHNLLPSIQFADDDATLYWIFLHSSVKNPFQDEYSREHIKNWRPRYFLLLDNGALIGFKSKPEHGFDDPLNNFTVKGCQLMKADRPKPFTFIIRGLQWTTVIERTFHVESEKKGFAFYE</sequence>
<dbReference type="Gene3D" id="2.30.29.30">
    <property type="entry name" value="Pleckstrin-homology domain (PH domain)/Phosphotyrosine-binding domain (PTB)"/>
    <property type="match status" value="1"/>
</dbReference>
<comment type="caution">
    <text evidence="2">The sequence shown here is derived from an EMBL/GenBank/DDBJ whole genome shotgun (WGS) entry which is preliminary data.</text>
</comment>
<dbReference type="InterPro" id="IPR011993">
    <property type="entry name" value="PH-like_dom_sf"/>
</dbReference>
<evidence type="ECO:0000313" key="3">
    <source>
        <dbReference type="Proteomes" id="UP001054945"/>
    </source>
</evidence>
<name>A0AAV4S2W9_CAEEX</name>
<dbReference type="InterPro" id="IPR039026">
    <property type="entry name" value="PH_PKB"/>
</dbReference>
<dbReference type="Proteomes" id="UP001054945">
    <property type="component" value="Unassembled WGS sequence"/>
</dbReference>
<dbReference type="SUPFAM" id="SSF50729">
    <property type="entry name" value="PH domain-like"/>
    <property type="match status" value="1"/>
</dbReference>
<feature type="domain" description="PH" evidence="1">
    <location>
        <begin position="124"/>
        <end position="197"/>
    </location>
</feature>
<reference evidence="2 3" key="1">
    <citation type="submission" date="2021-06" db="EMBL/GenBank/DDBJ databases">
        <title>Caerostris extrusa draft genome.</title>
        <authorList>
            <person name="Kono N."/>
            <person name="Arakawa K."/>
        </authorList>
    </citation>
    <scope>NUCLEOTIDE SEQUENCE [LARGE SCALE GENOMIC DNA]</scope>
</reference>
<gene>
    <name evidence="2" type="primary">Akt1</name>
    <name evidence="2" type="ORF">CEXT_554751</name>
</gene>
<dbReference type="EMBL" id="BPLR01008950">
    <property type="protein sequence ID" value="GIY28513.1"/>
    <property type="molecule type" value="Genomic_DNA"/>
</dbReference>
<dbReference type="FunFam" id="2.30.29.30:FF:000027">
    <property type="entry name" value="Non-specific serine/threonine protein kinase"/>
    <property type="match status" value="1"/>
</dbReference>
<dbReference type="CDD" id="cd01241">
    <property type="entry name" value="PH_PKB"/>
    <property type="match status" value="1"/>
</dbReference>
<accession>A0AAV4S2W9</accession>
<protein>
    <recommendedName>
        <fullName evidence="1">PH domain-containing protein</fullName>
    </recommendedName>
</protein>
<evidence type="ECO:0000313" key="2">
    <source>
        <dbReference type="EMBL" id="GIY28513.1"/>
    </source>
</evidence>
<proteinExistence type="predicted"/>
<keyword evidence="3" id="KW-1185">Reference proteome</keyword>
<dbReference type="AlphaFoldDB" id="A0AAV4S2W9"/>
<organism evidence="2 3">
    <name type="scientific">Caerostris extrusa</name>
    <name type="common">Bark spider</name>
    <name type="synonym">Caerostris bankana</name>
    <dbReference type="NCBI Taxonomy" id="172846"/>
    <lineage>
        <taxon>Eukaryota</taxon>
        <taxon>Metazoa</taxon>
        <taxon>Ecdysozoa</taxon>
        <taxon>Arthropoda</taxon>
        <taxon>Chelicerata</taxon>
        <taxon>Arachnida</taxon>
        <taxon>Araneae</taxon>
        <taxon>Araneomorphae</taxon>
        <taxon>Entelegynae</taxon>
        <taxon>Araneoidea</taxon>
        <taxon>Araneidae</taxon>
        <taxon>Caerostris</taxon>
    </lineage>
</organism>
<evidence type="ECO:0000259" key="1">
    <source>
        <dbReference type="Pfam" id="PF00169"/>
    </source>
</evidence>
<dbReference type="Pfam" id="PF00169">
    <property type="entry name" value="PH"/>
    <property type="match status" value="1"/>
</dbReference>
<dbReference type="InterPro" id="IPR001849">
    <property type="entry name" value="PH_domain"/>
</dbReference>